<evidence type="ECO:0000256" key="1">
    <source>
        <dbReference type="SAM" id="MobiDB-lite"/>
    </source>
</evidence>
<dbReference type="Proteomes" id="UP001420932">
    <property type="component" value="Unassembled WGS sequence"/>
</dbReference>
<feature type="compositionally biased region" description="Polar residues" evidence="1">
    <location>
        <begin position="37"/>
        <end position="49"/>
    </location>
</feature>
<organism evidence="2 3">
    <name type="scientific">Stephania yunnanensis</name>
    <dbReference type="NCBI Taxonomy" id="152371"/>
    <lineage>
        <taxon>Eukaryota</taxon>
        <taxon>Viridiplantae</taxon>
        <taxon>Streptophyta</taxon>
        <taxon>Embryophyta</taxon>
        <taxon>Tracheophyta</taxon>
        <taxon>Spermatophyta</taxon>
        <taxon>Magnoliopsida</taxon>
        <taxon>Ranunculales</taxon>
        <taxon>Menispermaceae</taxon>
        <taxon>Menispermoideae</taxon>
        <taxon>Cissampelideae</taxon>
        <taxon>Stephania</taxon>
    </lineage>
</organism>
<proteinExistence type="predicted"/>
<gene>
    <name evidence="2" type="ORF">Syun_025604</name>
</gene>
<protein>
    <submittedName>
        <fullName evidence="2">Uncharacterized protein</fullName>
    </submittedName>
</protein>
<dbReference type="AlphaFoldDB" id="A0AAP0F0V6"/>
<accession>A0AAP0F0V6</accession>
<evidence type="ECO:0000313" key="3">
    <source>
        <dbReference type="Proteomes" id="UP001420932"/>
    </source>
</evidence>
<keyword evidence="3" id="KW-1185">Reference proteome</keyword>
<dbReference type="EMBL" id="JBBNAF010000011">
    <property type="protein sequence ID" value="KAK9098559.1"/>
    <property type="molecule type" value="Genomic_DNA"/>
</dbReference>
<name>A0AAP0F0V6_9MAGN</name>
<evidence type="ECO:0000313" key="2">
    <source>
        <dbReference type="EMBL" id="KAK9098559.1"/>
    </source>
</evidence>
<comment type="caution">
    <text evidence="2">The sequence shown here is derived from an EMBL/GenBank/DDBJ whole genome shotgun (WGS) entry which is preliminary data.</text>
</comment>
<feature type="region of interest" description="Disordered" evidence="1">
    <location>
        <begin position="37"/>
        <end position="56"/>
    </location>
</feature>
<sequence>MRREGERERNGILIRDTAKRRRIRAKNRRVLEEMQTTTYNERINQSSEQPAEDFTGTRAQEMKMTMME</sequence>
<reference evidence="2 3" key="1">
    <citation type="submission" date="2024-01" db="EMBL/GenBank/DDBJ databases">
        <title>Genome assemblies of Stephania.</title>
        <authorList>
            <person name="Yang L."/>
        </authorList>
    </citation>
    <scope>NUCLEOTIDE SEQUENCE [LARGE SCALE GENOMIC DNA]</scope>
    <source>
        <strain evidence="2">YNDBR</strain>
        <tissue evidence="2">Leaf</tissue>
    </source>
</reference>